<dbReference type="EMBL" id="VNKQ01000004">
    <property type="protein sequence ID" value="KAG0651343.1"/>
    <property type="molecule type" value="Genomic_DNA"/>
</dbReference>
<dbReference type="GO" id="GO:0006606">
    <property type="term" value="P:protein import into nucleus"/>
    <property type="evidence" value="ECO:0007669"/>
    <property type="project" value="TreeGrafter"/>
</dbReference>
<dbReference type="SUPFAM" id="SSF48371">
    <property type="entry name" value="ARM repeat"/>
    <property type="match status" value="1"/>
</dbReference>
<dbReference type="InterPro" id="IPR011989">
    <property type="entry name" value="ARM-like"/>
</dbReference>
<dbReference type="Proteomes" id="UP000785200">
    <property type="component" value="Unassembled WGS sequence"/>
</dbReference>
<organism evidence="2 3">
    <name type="scientific">Hyphodiscus hymeniophilus</name>
    <dbReference type="NCBI Taxonomy" id="353542"/>
    <lineage>
        <taxon>Eukaryota</taxon>
        <taxon>Fungi</taxon>
        <taxon>Dikarya</taxon>
        <taxon>Ascomycota</taxon>
        <taxon>Pezizomycotina</taxon>
        <taxon>Leotiomycetes</taxon>
        <taxon>Helotiales</taxon>
        <taxon>Hyphodiscaceae</taxon>
        <taxon>Hyphodiscus</taxon>
    </lineage>
</organism>
<dbReference type="InterPro" id="IPR058669">
    <property type="entry name" value="TPR_IPO7/11-like"/>
</dbReference>
<dbReference type="Pfam" id="PF25758">
    <property type="entry name" value="TPR_IPO11"/>
    <property type="match status" value="1"/>
</dbReference>
<dbReference type="PANTHER" id="PTHR10997:SF7">
    <property type="entry name" value="IMPORTIN-11"/>
    <property type="match status" value="1"/>
</dbReference>
<dbReference type="GO" id="GO:0005635">
    <property type="term" value="C:nuclear envelope"/>
    <property type="evidence" value="ECO:0007669"/>
    <property type="project" value="TreeGrafter"/>
</dbReference>
<evidence type="ECO:0000259" key="1">
    <source>
        <dbReference type="Pfam" id="PF25758"/>
    </source>
</evidence>
<dbReference type="Gene3D" id="1.25.10.10">
    <property type="entry name" value="Leucine-rich Repeat Variant"/>
    <property type="match status" value="1"/>
</dbReference>
<dbReference type="GO" id="GO:0005829">
    <property type="term" value="C:cytosol"/>
    <property type="evidence" value="ECO:0007669"/>
    <property type="project" value="TreeGrafter"/>
</dbReference>
<sequence length="991" mass="111255">MAFAVEVPGEANPLTPQQVYLALQSAEWNRQILAENCTKRSHRRGKGRDTLTLTRGGMGEADTQLALQNALVVSKVVRIDYPLDWPDVLTSLIKALRTVNESNQLHLRRGMLMLLQVVKELATARLRKSQTSLQSVTPEIVFLLSDIYTQKVSYWMAFLNGSGDDEGGAIDAMENSLLTIKILRRLLIVGYEYPNHDTAVQQLWALSQQQFGQFLGMISQEPPVLASPGKELVEKHLVQLSKLHVQMSTTHPAAFALLSNSLDLVRGYWGLVSKFGDSYGSESQDFSAKALKGGDGLKTERPVMEKLCLKGLTLLRACMKMVFSPTQSFKYRSAEVKEEQQRGINLIKSQLLTDELVAAIANTIVTKFFVFRQVDLEAWEEDEDEWEVREEGGGDTWEFEVRPCSEKLFMDLVLNFKHLLVQPLLSFFQSVAGESQATVVTKDAVYTAMGLSAPVVYQNFDFDTFLTSTLVTDIQQTGPGYKVLRRRIAILIGQWITIKVSEANRPLVFQIFQHLLKNEDQTNDHVVRVTAARQFKLVVDDFTFQAEGFLSYAPDFLGRMMALIQEVENTETKMAILETIRVIAVRLEQHIVPFADHIVSILPGLWEASGEEHLLKQAILTLLSTLVAAMKEQAQRYHSLILPLIQRAVEPGSEMQVYLMEEALDLWSTILTQTPVPATPDVLSLAESAFPLLEIGSDNLRIVLNIVESYILLAPETMLGDAVRLRILSYMTNLLGVKKRELAGLVTTIVENMIRAAEALGGSPGVTQIAKDLFESGYTEKVFEGLRDAWEAHQTVGPDRKYPKLDDVVETDYFTILARIALADPTVFLNVLSSVGIANEVWSWLSTEWFRHFDSMANIERQKLSCLALSRLLELPPPVTPIILERLQDYFAMWTTVITEMITGRDDGGDNLVWASNEGNEFEDPEGVRKRLHAAGDPVHTIHTFEYVKERLRGAVQVVGGEDEFQQQFVVNVDKDVLAGFQRLGQELQMS</sequence>
<keyword evidence="3" id="KW-1185">Reference proteome</keyword>
<dbReference type="AlphaFoldDB" id="A0A9P7AZ49"/>
<dbReference type="InterPro" id="IPR016024">
    <property type="entry name" value="ARM-type_fold"/>
</dbReference>
<accession>A0A9P7AZ49</accession>
<comment type="caution">
    <text evidence="2">The sequence shown here is derived from an EMBL/GenBank/DDBJ whole genome shotgun (WGS) entry which is preliminary data.</text>
</comment>
<reference evidence="2" key="1">
    <citation type="submission" date="2019-07" db="EMBL/GenBank/DDBJ databases">
        <title>Hyphodiscus hymeniophilus genome sequencing and assembly.</title>
        <authorList>
            <person name="Kramer G."/>
            <person name="Nodwell J."/>
        </authorList>
    </citation>
    <scope>NUCLEOTIDE SEQUENCE</scope>
    <source>
        <strain evidence="2">ATCC 34498</strain>
    </source>
</reference>
<dbReference type="OrthoDB" id="361693at2759"/>
<evidence type="ECO:0000313" key="3">
    <source>
        <dbReference type="Proteomes" id="UP000785200"/>
    </source>
</evidence>
<feature type="domain" description="Importin-7/11-like TPR repeats" evidence="1">
    <location>
        <begin position="617"/>
        <end position="985"/>
    </location>
</feature>
<dbReference type="PANTHER" id="PTHR10997">
    <property type="entry name" value="IMPORTIN-7, 8, 11"/>
    <property type="match status" value="1"/>
</dbReference>
<proteinExistence type="predicted"/>
<evidence type="ECO:0000313" key="2">
    <source>
        <dbReference type="EMBL" id="KAG0651343.1"/>
    </source>
</evidence>
<gene>
    <name evidence="2" type="ORF">D0Z07_2159</name>
</gene>
<dbReference type="FunFam" id="1.25.10.10:FF:000362">
    <property type="entry name" value="Importin 11, putative"/>
    <property type="match status" value="1"/>
</dbReference>
<name>A0A9P7AZ49_9HELO</name>
<protein>
    <submittedName>
        <fullName evidence="2">Importin-11</fullName>
    </submittedName>
</protein>